<feature type="domain" description="Response regulatory" evidence="8">
    <location>
        <begin position="500"/>
        <end position="613"/>
    </location>
</feature>
<dbReference type="RefSeq" id="WP_005937164.1">
    <property type="nucleotide sequence ID" value="NZ_KB890335.1"/>
</dbReference>
<dbReference type="STRING" id="1121098.HMPREF1534_00713"/>
<evidence type="ECO:0000256" key="3">
    <source>
        <dbReference type="ARBA" id="ARBA00022553"/>
    </source>
</evidence>
<feature type="modified residue" description="4-aspartylphosphate" evidence="6">
    <location>
        <position position="548"/>
    </location>
</feature>
<sequence>MKASNKILHEKQYAERILEITGDTMFFVYKDGTCLDFKPNRPDFYIKEEEVVGKNIFSYFPLETARKMHKEFKKVIDGKVLSSAENYKLILGEEVKYYKCIISKFNEDHLIFQYRDITGRSVVRLKLEKKINDLREVEKAAHIGLWTFDSLTRIFTYSGYTQVFCDNEEEKTITFDEYITYIHPEDKTRVENWIENYLHGKESQDTISYKLLINGKIVDMRLKIYNREVYTNRILLEGYIQNTSEIVWKAERSNQLKSAFLANMSHEIRTPLNAILGFSRIIAETDNSEERLQYYDIVEKNNMRLQELINEILDLSKIESGMMEFNYAPVNLYKLCDDVKNTYRFRCQSGVDLIFEQSDRSLYISTDRNRLFQIFSNLIGNATKFTQKGHISFGYKKVDNQIIFHVTDTGTGIPAEKLPKIFDRFMMANDNVAGTGLGLSISKIIAEKLGGKIWVNSKPGKGTTFTFTIPYISVNGEVKRESHTFTRYTNNKESTHKEIVILVAEDNQSNYDLIEAMIGKTYKLVHALDGMEAIQLYEKYSPNLILMDIKMPNLDGLDATRIIREVSPKIPVIAVSAYAYEKDKAAAIESGCNEFLTKPISPDLLKDTINKYLKNT</sequence>
<dbReference type="EC" id="2.7.13.3" evidence="2"/>
<feature type="domain" description="Histidine kinase" evidence="7">
    <location>
        <begin position="263"/>
        <end position="473"/>
    </location>
</feature>
<evidence type="ECO:0000256" key="2">
    <source>
        <dbReference type="ARBA" id="ARBA00012438"/>
    </source>
</evidence>
<dbReference type="GO" id="GO:0005886">
    <property type="term" value="C:plasma membrane"/>
    <property type="evidence" value="ECO:0007669"/>
    <property type="project" value="TreeGrafter"/>
</dbReference>
<comment type="catalytic activity">
    <reaction evidence="1">
        <text>ATP + protein L-histidine = ADP + protein N-phospho-L-histidine.</text>
        <dbReference type="EC" id="2.7.13.3"/>
    </reaction>
</comment>
<evidence type="ECO:0000256" key="5">
    <source>
        <dbReference type="ARBA" id="ARBA00022777"/>
    </source>
</evidence>
<dbReference type="PROSITE" id="PS50109">
    <property type="entry name" value="HIS_KIN"/>
    <property type="match status" value="1"/>
</dbReference>
<accession>U6RMC4</accession>
<dbReference type="InterPro" id="IPR036097">
    <property type="entry name" value="HisK_dim/P_sf"/>
</dbReference>
<organism evidence="9 10">
    <name type="scientific">Phocaeicola massiliensis B84634 = Timone 84634 = DSM 17679 = JCM 13223</name>
    <dbReference type="NCBI Taxonomy" id="1121098"/>
    <lineage>
        <taxon>Bacteria</taxon>
        <taxon>Pseudomonadati</taxon>
        <taxon>Bacteroidota</taxon>
        <taxon>Bacteroidia</taxon>
        <taxon>Bacteroidales</taxon>
        <taxon>Bacteroidaceae</taxon>
        <taxon>Phocaeicola</taxon>
    </lineage>
</organism>
<dbReference type="Gene3D" id="3.40.50.2300">
    <property type="match status" value="1"/>
</dbReference>
<dbReference type="PANTHER" id="PTHR43047:SF72">
    <property type="entry name" value="OSMOSENSING HISTIDINE PROTEIN KINASE SLN1"/>
    <property type="match status" value="1"/>
</dbReference>
<gene>
    <name evidence="9" type="ORF">HMPREF1534_00713</name>
</gene>
<keyword evidence="4" id="KW-0808">Transferase</keyword>
<dbReference type="Gene3D" id="3.30.565.10">
    <property type="entry name" value="Histidine kinase-like ATPase, C-terminal domain"/>
    <property type="match status" value="1"/>
</dbReference>
<dbReference type="CDD" id="cd17546">
    <property type="entry name" value="REC_hyHK_CKI1_RcsC-like"/>
    <property type="match status" value="1"/>
</dbReference>
<dbReference type="SUPFAM" id="SSF52172">
    <property type="entry name" value="CheY-like"/>
    <property type="match status" value="1"/>
</dbReference>
<dbReference type="SMART" id="SM00388">
    <property type="entry name" value="HisKA"/>
    <property type="match status" value="1"/>
</dbReference>
<dbReference type="InterPro" id="IPR005467">
    <property type="entry name" value="His_kinase_dom"/>
</dbReference>
<dbReference type="SUPFAM" id="SSF47384">
    <property type="entry name" value="Homodimeric domain of signal transducing histidine kinase"/>
    <property type="match status" value="1"/>
</dbReference>
<keyword evidence="5" id="KW-0418">Kinase</keyword>
<dbReference type="CDD" id="cd00082">
    <property type="entry name" value="HisKA"/>
    <property type="match status" value="1"/>
</dbReference>
<evidence type="ECO:0000256" key="1">
    <source>
        <dbReference type="ARBA" id="ARBA00000085"/>
    </source>
</evidence>
<dbReference type="Proteomes" id="UP000017831">
    <property type="component" value="Unassembled WGS sequence"/>
</dbReference>
<comment type="caution">
    <text evidence="9">The sequence shown here is derived from an EMBL/GenBank/DDBJ whole genome shotgun (WGS) entry which is preliminary data.</text>
</comment>
<dbReference type="AlphaFoldDB" id="U6RMC4"/>
<dbReference type="PRINTS" id="PR00344">
    <property type="entry name" value="BCTRLSENSOR"/>
</dbReference>
<dbReference type="InterPro" id="IPR003594">
    <property type="entry name" value="HATPase_dom"/>
</dbReference>
<dbReference type="eggNOG" id="COG0745">
    <property type="taxonomic scope" value="Bacteria"/>
</dbReference>
<dbReference type="InterPro" id="IPR001789">
    <property type="entry name" value="Sig_transdc_resp-reg_receiver"/>
</dbReference>
<dbReference type="InterPro" id="IPR036890">
    <property type="entry name" value="HATPase_C_sf"/>
</dbReference>
<dbReference type="GO" id="GO:0009927">
    <property type="term" value="F:histidine phosphotransfer kinase activity"/>
    <property type="evidence" value="ECO:0007669"/>
    <property type="project" value="TreeGrafter"/>
</dbReference>
<dbReference type="PATRIC" id="fig|1121098.3.peg.730"/>
<dbReference type="SMART" id="SM00448">
    <property type="entry name" value="REC"/>
    <property type="match status" value="1"/>
</dbReference>
<dbReference type="Pfam" id="PF00512">
    <property type="entry name" value="HisKA"/>
    <property type="match status" value="1"/>
</dbReference>
<dbReference type="HOGENOM" id="CLU_000445_114_42_10"/>
<dbReference type="InterPro" id="IPR011006">
    <property type="entry name" value="CheY-like_superfamily"/>
</dbReference>
<keyword evidence="10" id="KW-1185">Reference proteome</keyword>
<dbReference type="Gene3D" id="3.30.450.20">
    <property type="entry name" value="PAS domain"/>
    <property type="match status" value="2"/>
</dbReference>
<proteinExistence type="predicted"/>
<dbReference type="Gene3D" id="1.10.287.130">
    <property type="match status" value="1"/>
</dbReference>
<dbReference type="CDD" id="cd16922">
    <property type="entry name" value="HATPase_EvgS-ArcB-TorS-like"/>
    <property type="match status" value="1"/>
</dbReference>
<dbReference type="Pfam" id="PF00072">
    <property type="entry name" value="Response_reg"/>
    <property type="match status" value="1"/>
</dbReference>
<dbReference type="Pfam" id="PF02518">
    <property type="entry name" value="HATPase_c"/>
    <property type="match status" value="1"/>
</dbReference>
<dbReference type="InterPro" id="IPR003661">
    <property type="entry name" value="HisK_dim/P_dom"/>
</dbReference>
<dbReference type="PANTHER" id="PTHR43047">
    <property type="entry name" value="TWO-COMPONENT HISTIDINE PROTEIN KINASE"/>
    <property type="match status" value="1"/>
</dbReference>
<reference evidence="9 10" key="1">
    <citation type="submission" date="2013-04" db="EMBL/GenBank/DDBJ databases">
        <title>The Genome Sequence of Bacteroides massiliensis DSM 17679.</title>
        <authorList>
            <consortium name="The Broad Institute Genomics Platform"/>
            <person name="Earl A."/>
            <person name="Ward D."/>
            <person name="Feldgarden M."/>
            <person name="Gevers D."/>
            <person name="Martens E."/>
            <person name="Fenner L."/>
            <person name="Roux V."/>
            <person name="Mallet M.N."/>
            <person name="Raoult D."/>
            <person name="Walker B."/>
            <person name="Young S."/>
            <person name="Zeng Q."/>
            <person name="Gargeya S."/>
            <person name="Fitzgerald M."/>
            <person name="Haas B."/>
            <person name="Abouelleil A."/>
            <person name="Allen A.W."/>
            <person name="Alvarado L."/>
            <person name="Arachchi H.M."/>
            <person name="Berlin A.M."/>
            <person name="Chapman S.B."/>
            <person name="Gainer-Dewar J."/>
            <person name="Goldberg J."/>
            <person name="Griggs A."/>
            <person name="Gujja S."/>
            <person name="Hansen M."/>
            <person name="Howarth C."/>
            <person name="Imamovic A."/>
            <person name="Ireland A."/>
            <person name="Larimer J."/>
            <person name="McCowan C."/>
            <person name="Murphy C."/>
            <person name="Pearson M."/>
            <person name="Poon T.W."/>
            <person name="Priest M."/>
            <person name="Roberts A."/>
            <person name="Saif S."/>
            <person name="Shea T."/>
            <person name="Sisk P."/>
            <person name="Sykes S."/>
            <person name="Wortman J."/>
            <person name="Nusbaum C."/>
            <person name="Birren B."/>
        </authorList>
    </citation>
    <scope>NUCLEOTIDE SEQUENCE [LARGE SCALE GENOMIC DNA]</scope>
    <source>
        <strain evidence="10">B84634 / Timone 84634 / DSM 17679 / JCM 13223</strain>
    </source>
</reference>
<dbReference type="OrthoDB" id="9796457at2"/>
<dbReference type="SUPFAM" id="SSF55874">
    <property type="entry name" value="ATPase domain of HSP90 chaperone/DNA topoisomerase II/histidine kinase"/>
    <property type="match status" value="1"/>
</dbReference>
<evidence type="ECO:0000313" key="9">
    <source>
        <dbReference type="EMBL" id="EOA57650.1"/>
    </source>
</evidence>
<evidence type="ECO:0000259" key="7">
    <source>
        <dbReference type="PROSITE" id="PS50109"/>
    </source>
</evidence>
<dbReference type="PROSITE" id="PS50110">
    <property type="entry name" value="RESPONSE_REGULATORY"/>
    <property type="match status" value="1"/>
</dbReference>
<keyword evidence="3 6" id="KW-0597">Phosphoprotein</keyword>
<dbReference type="FunFam" id="3.30.565.10:FF:000006">
    <property type="entry name" value="Sensor histidine kinase WalK"/>
    <property type="match status" value="1"/>
</dbReference>
<evidence type="ECO:0000259" key="8">
    <source>
        <dbReference type="PROSITE" id="PS50110"/>
    </source>
</evidence>
<evidence type="ECO:0000256" key="4">
    <source>
        <dbReference type="ARBA" id="ARBA00022679"/>
    </source>
</evidence>
<dbReference type="GeneID" id="60063239"/>
<evidence type="ECO:0000313" key="10">
    <source>
        <dbReference type="Proteomes" id="UP000017831"/>
    </source>
</evidence>
<dbReference type="SMART" id="SM00387">
    <property type="entry name" value="HATPase_c"/>
    <property type="match status" value="1"/>
</dbReference>
<dbReference type="GO" id="GO:0000155">
    <property type="term" value="F:phosphorelay sensor kinase activity"/>
    <property type="evidence" value="ECO:0007669"/>
    <property type="project" value="InterPro"/>
</dbReference>
<dbReference type="InterPro" id="IPR004358">
    <property type="entry name" value="Sig_transdc_His_kin-like_C"/>
</dbReference>
<evidence type="ECO:0000256" key="6">
    <source>
        <dbReference type="PROSITE-ProRule" id="PRU00169"/>
    </source>
</evidence>
<protein>
    <recommendedName>
        <fullName evidence="2">histidine kinase</fullName>
        <ecNumber evidence="2">2.7.13.3</ecNumber>
    </recommendedName>
</protein>
<name>U6RMC4_9BACT</name>
<dbReference type="eggNOG" id="COG2205">
    <property type="taxonomic scope" value="Bacteria"/>
</dbReference>
<dbReference type="EMBL" id="AQHY01000008">
    <property type="protein sequence ID" value="EOA57650.1"/>
    <property type="molecule type" value="Genomic_DNA"/>
</dbReference>